<name>A0ACC3S6S1_9PEZI</name>
<comment type="caution">
    <text evidence="1">The sequence shown here is derived from an EMBL/GenBank/DDBJ whole genome shotgun (WGS) entry which is preliminary data.</text>
</comment>
<dbReference type="EMBL" id="JAMKPW020000038">
    <property type="protein sequence ID" value="KAK8200702.1"/>
    <property type="molecule type" value="Genomic_DNA"/>
</dbReference>
<keyword evidence="2" id="KW-1185">Reference proteome</keyword>
<proteinExistence type="predicted"/>
<sequence length="225" mass="25135">MDYTGPQLAASPELFYTRFWRHRLLQAACYQPAILHAITALGALHEEMIRNARLGHQSPGPNMTFSLQQCNKAIHYILHPPDGRQTDPRVVLTTCLIFSTFYSIRGEIRAAIDQGLNVKRLLQRCLDAGPGPLDDTISIESLEPQARHVYMRARLGPDAVRAAVTRAMTVLRVDDPPNEADFRAHTITINSLEDAQRLYDRAITPGLDYQGLLVRGFIGHGGKIL</sequence>
<evidence type="ECO:0000313" key="2">
    <source>
        <dbReference type="Proteomes" id="UP001320706"/>
    </source>
</evidence>
<gene>
    <name evidence="1" type="ORF">M8818_006017</name>
</gene>
<reference evidence="1" key="1">
    <citation type="submission" date="2024-02" db="EMBL/GenBank/DDBJ databases">
        <title>Metagenome Assembled Genome of Zalaria obscura JY119.</title>
        <authorList>
            <person name="Vighnesh L."/>
            <person name="Jagadeeshwari U."/>
            <person name="Venkata Ramana C."/>
            <person name="Sasikala C."/>
        </authorList>
    </citation>
    <scope>NUCLEOTIDE SEQUENCE</scope>
    <source>
        <strain evidence="1">JY119</strain>
    </source>
</reference>
<dbReference type="Proteomes" id="UP001320706">
    <property type="component" value="Unassembled WGS sequence"/>
</dbReference>
<evidence type="ECO:0000313" key="1">
    <source>
        <dbReference type="EMBL" id="KAK8200702.1"/>
    </source>
</evidence>
<organism evidence="1 2">
    <name type="scientific">Zalaria obscura</name>
    <dbReference type="NCBI Taxonomy" id="2024903"/>
    <lineage>
        <taxon>Eukaryota</taxon>
        <taxon>Fungi</taxon>
        <taxon>Dikarya</taxon>
        <taxon>Ascomycota</taxon>
        <taxon>Pezizomycotina</taxon>
        <taxon>Dothideomycetes</taxon>
        <taxon>Dothideomycetidae</taxon>
        <taxon>Dothideales</taxon>
        <taxon>Zalariaceae</taxon>
        <taxon>Zalaria</taxon>
    </lineage>
</organism>
<accession>A0ACC3S6S1</accession>
<protein>
    <submittedName>
        <fullName evidence="1">Uncharacterized protein</fullName>
    </submittedName>
</protein>